<dbReference type="GO" id="GO:0051287">
    <property type="term" value="F:NAD binding"/>
    <property type="evidence" value="ECO:0007669"/>
    <property type="project" value="InterPro"/>
</dbReference>
<dbReference type="AlphaFoldDB" id="A0A1J5S5V7"/>
<accession>A0A1J5S5V7</accession>
<evidence type="ECO:0000256" key="2">
    <source>
        <dbReference type="ARBA" id="ARBA00023027"/>
    </source>
</evidence>
<proteinExistence type="predicted"/>
<gene>
    <name evidence="4" type="primary">ghrA_1</name>
    <name evidence="4" type="ORF">GALL_143020</name>
</gene>
<dbReference type="InterPro" id="IPR006140">
    <property type="entry name" value="D-isomer_DH_NAD-bd"/>
</dbReference>
<dbReference type="EC" id="1.1.1.79" evidence="4"/>
<keyword evidence="4" id="KW-0670">Pyruvate</keyword>
<dbReference type="EC" id="1.1.1.81" evidence="4"/>
<dbReference type="CDD" id="cd05300">
    <property type="entry name" value="2-Hacid_dh_1"/>
    <property type="match status" value="1"/>
</dbReference>
<feature type="domain" description="D-isomer specific 2-hydroxyacid dehydrogenase NAD-binding" evidence="3">
    <location>
        <begin position="112"/>
        <end position="289"/>
    </location>
</feature>
<evidence type="ECO:0000313" key="4">
    <source>
        <dbReference type="EMBL" id="OIR03679.1"/>
    </source>
</evidence>
<protein>
    <submittedName>
        <fullName evidence="4">Glyoxylate/hydroxypyruvate reductase A</fullName>
        <ecNumber evidence="4">1.1.1.79</ecNumber>
        <ecNumber evidence="4">1.1.1.81</ecNumber>
    </submittedName>
</protein>
<dbReference type="EMBL" id="MLJW01000064">
    <property type="protein sequence ID" value="OIR03679.1"/>
    <property type="molecule type" value="Genomic_DNA"/>
</dbReference>
<dbReference type="Gene3D" id="3.40.50.720">
    <property type="entry name" value="NAD(P)-binding Rossmann-like Domain"/>
    <property type="match status" value="2"/>
</dbReference>
<dbReference type="SUPFAM" id="SSF52283">
    <property type="entry name" value="Formate/glycerate dehydrogenase catalytic domain-like"/>
    <property type="match status" value="1"/>
</dbReference>
<dbReference type="Pfam" id="PF02826">
    <property type="entry name" value="2-Hacid_dh_C"/>
    <property type="match status" value="1"/>
</dbReference>
<evidence type="ECO:0000256" key="1">
    <source>
        <dbReference type="ARBA" id="ARBA00023002"/>
    </source>
</evidence>
<name>A0A1J5S5V7_9ZZZZ</name>
<dbReference type="GO" id="GO:0016618">
    <property type="term" value="F:hydroxypyruvate reductase [NAD(P)H] activity"/>
    <property type="evidence" value="ECO:0007669"/>
    <property type="project" value="UniProtKB-EC"/>
</dbReference>
<reference evidence="4" key="1">
    <citation type="submission" date="2016-10" db="EMBL/GenBank/DDBJ databases">
        <title>Sequence of Gallionella enrichment culture.</title>
        <authorList>
            <person name="Poehlein A."/>
            <person name="Muehling M."/>
            <person name="Daniel R."/>
        </authorList>
    </citation>
    <scope>NUCLEOTIDE SEQUENCE</scope>
</reference>
<sequence length="321" mass="35636">MKVWLNMTLSEAALAALRRGLGAHSLVVSRHVTTNVHRPSERDEELLDADVAFGQPAPEDCLAAGRLRWIEVSTAGYTRYDSDEFLGALRRRGTVFTNASSVFADSCAQHAMAMMLALNRRLLASYRDQLTERPWHYDERRYESRRLTGTTVLLLGFGAIGRRLAELLAPYQCRLYALRRQARSEAGVRVVRVEELTAVLPLADHVVNLLPENEATRGFVNARRLACLKPGARFYNIGRGATVDQRALCEALESGRLGSAYLDVTTPEPLPPSDPLWEAPNCFITPHTAGGRHDQDDALVEHFLANLAAFEAGRPMTDRVA</sequence>
<dbReference type="SUPFAM" id="SSF51735">
    <property type="entry name" value="NAD(P)-binding Rossmann-fold domains"/>
    <property type="match status" value="1"/>
</dbReference>
<dbReference type="PANTHER" id="PTHR43333">
    <property type="entry name" value="2-HACID_DH_C DOMAIN-CONTAINING PROTEIN"/>
    <property type="match status" value="1"/>
</dbReference>
<dbReference type="InterPro" id="IPR036291">
    <property type="entry name" value="NAD(P)-bd_dom_sf"/>
</dbReference>
<organism evidence="4">
    <name type="scientific">mine drainage metagenome</name>
    <dbReference type="NCBI Taxonomy" id="410659"/>
    <lineage>
        <taxon>unclassified sequences</taxon>
        <taxon>metagenomes</taxon>
        <taxon>ecological metagenomes</taxon>
    </lineage>
</organism>
<dbReference type="PANTHER" id="PTHR43333:SF1">
    <property type="entry name" value="D-ISOMER SPECIFIC 2-HYDROXYACID DEHYDROGENASE NAD-BINDING DOMAIN-CONTAINING PROTEIN"/>
    <property type="match status" value="1"/>
</dbReference>
<comment type="caution">
    <text evidence="4">The sequence shown here is derived from an EMBL/GenBank/DDBJ whole genome shotgun (WGS) entry which is preliminary data.</text>
</comment>
<evidence type="ECO:0000259" key="3">
    <source>
        <dbReference type="Pfam" id="PF02826"/>
    </source>
</evidence>
<keyword evidence="2" id="KW-0520">NAD</keyword>
<keyword evidence="1 4" id="KW-0560">Oxidoreductase</keyword>
<dbReference type="GO" id="GO:0030267">
    <property type="term" value="F:glyoxylate reductase (NADPH) activity"/>
    <property type="evidence" value="ECO:0007669"/>
    <property type="project" value="UniProtKB-EC"/>
</dbReference>